<reference evidence="1" key="1">
    <citation type="submission" date="2014-09" db="EMBL/GenBank/DDBJ databases">
        <authorList>
            <person name="Magalhaes I.L.F."/>
            <person name="Oliveira U."/>
            <person name="Santos F.R."/>
            <person name="Vidigal T.H.D.A."/>
            <person name="Brescovit A.D."/>
            <person name="Santos A.J."/>
        </authorList>
    </citation>
    <scope>NUCLEOTIDE SEQUENCE</scope>
    <source>
        <tissue evidence="1">Shoot tissue taken approximately 20 cm above the soil surface</tissue>
    </source>
</reference>
<dbReference type="EMBL" id="GBRH01232128">
    <property type="protein sequence ID" value="JAD65767.1"/>
    <property type="molecule type" value="Transcribed_RNA"/>
</dbReference>
<proteinExistence type="predicted"/>
<name>A0A0A9C2J5_ARUDO</name>
<accession>A0A0A9C2J5</accession>
<sequence length="29" mass="3132">MHGVLLGSNLYFFSYLVSSVYSLTDCTGG</sequence>
<evidence type="ECO:0000313" key="1">
    <source>
        <dbReference type="EMBL" id="JAD65767.1"/>
    </source>
</evidence>
<dbReference type="AlphaFoldDB" id="A0A0A9C2J5"/>
<protein>
    <submittedName>
        <fullName evidence="1">Uncharacterized protein</fullName>
    </submittedName>
</protein>
<organism evidence="1">
    <name type="scientific">Arundo donax</name>
    <name type="common">Giant reed</name>
    <name type="synonym">Donax arundinaceus</name>
    <dbReference type="NCBI Taxonomy" id="35708"/>
    <lineage>
        <taxon>Eukaryota</taxon>
        <taxon>Viridiplantae</taxon>
        <taxon>Streptophyta</taxon>
        <taxon>Embryophyta</taxon>
        <taxon>Tracheophyta</taxon>
        <taxon>Spermatophyta</taxon>
        <taxon>Magnoliopsida</taxon>
        <taxon>Liliopsida</taxon>
        <taxon>Poales</taxon>
        <taxon>Poaceae</taxon>
        <taxon>PACMAD clade</taxon>
        <taxon>Arundinoideae</taxon>
        <taxon>Arundineae</taxon>
        <taxon>Arundo</taxon>
    </lineage>
</organism>
<reference evidence="1" key="2">
    <citation type="journal article" date="2015" name="Data Brief">
        <title>Shoot transcriptome of the giant reed, Arundo donax.</title>
        <authorList>
            <person name="Barrero R.A."/>
            <person name="Guerrero F.D."/>
            <person name="Moolhuijzen P."/>
            <person name="Goolsby J.A."/>
            <person name="Tidwell J."/>
            <person name="Bellgard S.E."/>
            <person name="Bellgard M.I."/>
        </authorList>
    </citation>
    <scope>NUCLEOTIDE SEQUENCE</scope>
    <source>
        <tissue evidence="1">Shoot tissue taken approximately 20 cm above the soil surface</tissue>
    </source>
</reference>